<dbReference type="EMBL" id="JBHSQO010000009">
    <property type="protein sequence ID" value="MFC6089998.1"/>
    <property type="molecule type" value="Genomic_DNA"/>
</dbReference>
<dbReference type="InterPro" id="IPR016024">
    <property type="entry name" value="ARM-type_fold"/>
</dbReference>
<dbReference type="Pfam" id="PF05729">
    <property type="entry name" value="NACHT"/>
    <property type="match status" value="1"/>
</dbReference>
<dbReference type="SUPFAM" id="SSF52540">
    <property type="entry name" value="P-loop containing nucleoside triphosphate hydrolases"/>
    <property type="match status" value="1"/>
</dbReference>
<feature type="domain" description="NACHT" evidence="2">
    <location>
        <begin position="100"/>
        <end position="233"/>
    </location>
</feature>
<gene>
    <name evidence="3" type="ORF">ACFP3R_12010</name>
</gene>
<comment type="caution">
    <text evidence="3">The sequence shown here is derived from an EMBL/GenBank/DDBJ whole genome shotgun (WGS) entry which is preliminary data.</text>
</comment>
<reference evidence="4" key="1">
    <citation type="journal article" date="2019" name="Int. J. Syst. Evol. Microbiol.">
        <title>The Global Catalogue of Microorganisms (GCM) 10K type strain sequencing project: providing services to taxonomists for standard genome sequencing and annotation.</title>
        <authorList>
            <consortium name="The Broad Institute Genomics Platform"/>
            <consortium name="The Broad Institute Genome Sequencing Center for Infectious Disease"/>
            <person name="Wu L."/>
            <person name="Ma J."/>
        </authorList>
    </citation>
    <scope>NUCLEOTIDE SEQUENCE [LARGE SCALE GENOMIC DNA]</scope>
    <source>
        <strain evidence="4">CGMCC 4.7246</strain>
    </source>
</reference>
<dbReference type="InterPro" id="IPR007111">
    <property type="entry name" value="NACHT_NTPase"/>
</dbReference>
<dbReference type="Proteomes" id="UP001596220">
    <property type="component" value="Unassembled WGS sequence"/>
</dbReference>
<dbReference type="SUPFAM" id="SSF48371">
    <property type="entry name" value="ARM repeat"/>
    <property type="match status" value="1"/>
</dbReference>
<dbReference type="Gene3D" id="3.40.50.300">
    <property type="entry name" value="P-loop containing nucleotide triphosphate hydrolases"/>
    <property type="match status" value="1"/>
</dbReference>
<dbReference type="PANTHER" id="PTHR46844">
    <property type="entry name" value="SLR5058 PROTEIN"/>
    <property type="match status" value="1"/>
</dbReference>
<feature type="region of interest" description="Disordered" evidence="1">
    <location>
        <begin position="51"/>
        <end position="89"/>
    </location>
</feature>
<evidence type="ECO:0000259" key="2">
    <source>
        <dbReference type="PROSITE" id="PS50837"/>
    </source>
</evidence>
<name>A0ABW1P319_9PSEU</name>
<feature type="compositionally biased region" description="Basic and acidic residues" evidence="1">
    <location>
        <begin position="55"/>
        <end position="78"/>
    </location>
</feature>
<accession>A0ABW1P319</accession>
<proteinExistence type="predicted"/>
<dbReference type="InterPro" id="IPR004155">
    <property type="entry name" value="PBS_lyase_HEAT"/>
</dbReference>
<dbReference type="PANTHER" id="PTHR46844:SF1">
    <property type="entry name" value="SLR5058 PROTEIN"/>
    <property type="match status" value="1"/>
</dbReference>
<dbReference type="RefSeq" id="WP_380635531.1">
    <property type="nucleotide sequence ID" value="NZ_JBHSQO010000009.1"/>
</dbReference>
<keyword evidence="4" id="KW-1185">Reference proteome</keyword>
<protein>
    <submittedName>
        <fullName evidence="3">NACHT domain-containing protein</fullName>
    </submittedName>
</protein>
<dbReference type="PROSITE" id="PS50837">
    <property type="entry name" value="NACHT"/>
    <property type="match status" value="1"/>
</dbReference>
<dbReference type="SMART" id="SM00567">
    <property type="entry name" value="EZ_HEAT"/>
    <property type="match status" value="9"/>
</dbReference>
<evidence type="ECO:0000256" key="1">
    <source>
        <dbReference type="SAM" id="MobiDB-lite"/>
    </source>
</evidence>
<dbReference type="InterPro" id="IPR027417">
    <property type="entry name" value="P-loop_NTPase"/>
</dbReference>
<evidence type="ECO:0000313" key="4">
    <source>
        <dbReference type="Proteomes" id="UP001596220"/>
    </source>
</evidence>
<sequence length="1650" mass="180926">MPEDWSALPVLPADVRSLLEAQEQAAREMPYRLRGARTPSLDTVYVRQELGTGTEEAHEEHRAEPELDERGLLRERAAPKPRLTVRPPARTVQEALDDDQHLLVTGGPGQGKSTLSLRLAGELAARWLGGTEPPPLTEVVLPLRLTARELAKRLDLPFPRALVESTRADYGSLLWSEVEPDRLTGRVAGCRWLLLVDGLDEVADPDDQALLVQVLGRCARAGTPYRVVVTTRPIAGTVLAPLQRVSAARYELQPFDEEAFRRFACRWFEDAPERADRFVRQTREAHLDELVRVPLLATIAAIVFEQHGDRPLPDNQYELYEAYLGYLLAAHDTPPCPFDHLRDELLEHLGRVRLETDTSLVAAAREWVSARVAVVRVGWAEELMSFLTAVGPLVHRGDDLRFLHHSFAEHLAATARARELPPAFDAGDDDFAALVHAALQDERGRHARAVLLHYTRLRPDQADRVVGCLHEGGDTHHVLLARLLAQHLPASPGVVDRFLATARGWAMTSRYRSTQILGYASRVAHHPGLGLWLLGVLRDENAPWASRVEAATALATRLHTGSEPEAVALLCSAVEDPAVGLASRLGAAESLTHCGSPERGTAERGLRAVLADRFATAAECRTAAVVLAGLGQAGRADAIDALLGLLDDPLLPNADLVEVATGLIEVDVAFHQRCAEVFRAVLRDPVRSMQGCDDAAIALATLGPQHLEHAAADLTELINRKAPRYEHNRVYAAQILGKLGPQHRATAAQHLRTMLADPLLLHWHRTILVALSDLDPHGREYAAHGLRQVVDDHESDDNGVYWAIDALLGLGPEYHPEAVRALLRLADDPLVTGFERASALRRLAELGEPHREQAIGRMRAELADADLRPSVRLHAATHLEQISPEFHPEIVAQLLRVLTVDPPRQDAVDIWRLLTALDNRYAEVASGALARLAIPVEENTRGMIIYEPVRSVGGNDRETMVEELVRVVADPTRSVLSRDRATYALACLDHRVHPLLLDTIIGLWGSEPDRGDSLTLMTFNFLNTARSIRERLARHLHDVVEDPGTDSEHVARAAAVLDDLGELDGATTDILRGIAADPLAEPPVRKMVADLLLPTGPTASAETTLNDDNATCESRFEAAELLTRLRDHTHDGAIRELERQAADTHLVPVKRSRALMRLVRLGAPVDSATERLRQVLADEDAEVGERCKAAEDLVRLDRSYWDSSVAQLRRLLLSPGTTPDERAGLVVGLDGLNALRFGEEDSLALPVVHHPGAAGHARRAMVQLLSDRTWKSAQHDLLGDITLPINQRLPLSRDPVLSEQAITVVRDVLTAPESPPEERASAANALARLPSGSTSEAEAVLAGMTSRFPAWRALAKLGSAHRRQALEDALSLVADGTTPRHTRFRAAELVDDLCATPPAPVVDFLTEVVADERAATRLRGKAMSILRPVHGLAGLRALRDDERTPPAARRQASTLLLDFLPEDRARGAAVLWSIATDHAHRPALRRAAAADLALFGTAGRTRAAEVARAMAEDPDLPTTTRIAAARLLGRTARSRRRDVLTMLRELAGTDHPLHRLLALRAIGAFAPLEAAPLRAMTRDRALPPVARLRCAEALLLVHREHRESAALAARDVAFDDTVPWHVRAHAARDLARWSEVLREDARELLRTLPS</sequence>
<evidence type="ECO:0000313" key="3">
    <source>
        <dbReference type="EMBL" id="MFC6089998.1"/>
    </source>
</evidence>
<organism evidence="3 4">
    <name type="scientific">Saccharothrix lopnurensis</name>
    <dbReference type="NCBI Taxonomy" id="1670621"/>
    <lineage>
        <taxon>Bacteria</taxon>
        <taxon>Bacillati</taxon>
        <taxon>Actinomycetota</taxon>
        <taxon>Actinomycetes</taxon>
        <taxon>Pseudonocardiales</taxon>
        <taxon>Pseudonocardiaceae</taxon>
        <taxon>Saccharothrix</taxon>
    </lineage>
</organism>